<evidence type="ECO:0000256" key="4">
    <source>
        <dbReference type="SAM" id="MobiDB-lite"/>
    </source>
</evidence>
<dbReference type="PROSITE" id="PS50082">
    <property type="entry name" value="WD_REPEATS_2"/>
    <property type="match status" value="6"/>
</dbReference>
<organism evidence="6 7">
    <name type="scientific">Paractinoplanes durhamensis</name>
    <dbReference type="NCBI Taxonomy" id="113563"/>
    <lineage>
        <taxon>Bacteria</taxon>
        <taxon>Bacillati</taxon>
        <taxon>Actinomycetota</taxon>
        <taxon>Actinomycetes</taxon>
        <taxon>Micromonosporales</taxon>
        <taxon>Micromonosporaceae</taxon>
        <taxon>Paractinoplanes</taxon>
    </lineage>
</organism>
<dbReference type="SUPFAM" id="SSF52540">
    <property type="entry name" value="P-loop containing nucleoside triphosphate hydrolases"/>
    <property type="match status" value="1"/>
</dbReference>
<dbReference type="Pfam" id="PF00400">
    <property type="entry name" value="WD40"/>
    <property type="match status" value="8"/>
</dbReference>
<feature type="repeat" description="WD" evidence="3">
    <location>
        <begin position="1128"/>
        <end position="1169"/>
    </location>
</feature>
<dbReference type="EMBL" id="BOML01000058">
    <property type="protein sequence ID" value="GIE06016.1"/>
    <property type="molecule type" value="Genomic_DNA"/>
</dbReference>
<dbReference type="PROSITE" id="PS50943">
    <property type="entry name" value="HTH_CROC1"/>
    <property type="match status" value="1"/>
</dbReference>
<dbReference type="Pfam" id="PF13560">
    <property type="entry name" value="HTH_31"/>
    <property type="match status" value="1"/>
</dbReference>
<feature type="repeat" description="WD" evidence="3">
    <location>
        <begin position="1082"/>
        <end position="1123"/>
    </location>
</feature>
<protein>
    <recommendedName>
        <fullName evidence="5">HTH cro/C1-type domain-containing protein</fullName>
    </recommendedName>
</protein>
<dbReference type="InterPro" id="IPR010982">
    <property type="entry name" value="Lambda_DNA-bd_dom_sf"/>
</dbReference>
<dbReference type="Gene3D" id="2.130.10.10">
    <property type="entry name" value="YVTN repeat-like/Quinoprotein amine dehydrogenase"/>
    <property type="match status" value="4"/>
</dbReference>
<dbReference type="PROSITE" id="PS00678">
    <property type="entry name" value="WD_REPEATS_1"/>
    <property type="match status" value="2"/>
</dbReference>
<dbReference type="Pfam" id="PF20703">
    <property type="entry name" value="nSTAND1"/>
    <property type="match status" value="1"/>
</dbReference>
<evidence type="ECO:0000313" key="6">
    <source>
        <dbReference type="EMBL" id="GIE06016.1"/>
    </source>
</evidence>
<feature type="repeat" description="WD" evidence="3">
    <location>
        <begin position="1046"/>
        <end position="1078"/>
    </location>
</feature>
<evidence type="ECO:0000256" key="1">
    <source>
        <dbReference type="ARBA" id="ARBA00022574"/>
    </source>
</evidence>
<keyword evidence="2" id="KW-0677">Repeat</keyword>
<dbReference type="CDD" id="cd00200">
    <property type="entry name" value="WD40"/>
    <property type="match status" value="2"/>
</dbReference>
<evidence type="ECO:0000256" key="3">
    <source>
        <dbReference type="PROSITE-ProRule" id="PRU00221"/>
    </source>
</evidence>
<gene>
    <name evidence="6" type="ORF">Adu01nite_73660</name>
</gene>
<dbReference type="SUPFAM" id="SSF50978">
    <property type="entry name" value="WD40 repeat-like"/>
    <property type="match status" value="2"/>
</dbReference>
<dbReference type="InterPro" id="IPR049052">
    <property type="entry name" value="nSTAND1"/>
</dbReference>
<dbReference type="InterPro" id="IPR001680">
    <property type="entry name" value="WD40_rpt"/>
</dbReference>
<feature type="repeat" description="WD" evidence="3">
    <location>
        <begin position="993"/>
        <end position="1034"/>
    </location>
</feature>
<dbReference type="InterPro" id="IPR001387">
    <property type="entry name" value="Cro/C1-type_HTH"/>
</dbReference>
<evidence type="ECO:0000259" key="5">
    <source>
        <dbReference type="PROSITE" id="PS50943"/>
    </source>
</evidence>
<evidence type="ECO:0000256" key="2">
    <source>
        <dbReference type="ARBA" id="ARBA00022737"/>
    </source>
</evidence>
<proteinExistence type="predicted"/>
<dbReference type="PANTHER" id="PTHR19879:SF9">
    <property type="entry name" value="TRANSCRIPTION INITIATION FACTOR TFIID SUBUNIT 5"/>
    <property type="match status" value="1"/>
</dbReference>
<accession>A0ABQ3Z865</accession>
<feature type="domain" description="HTH cro/C1-type" evidence="5">
    <location>
        <begin position="2"/>
        <end position="60"/>
    </location>
</feature>
<dbReference type="Gene3D" id="1.10.260.40">
    <property type="entry name" value="lambda repressor-like DNA-binding domains"/>
    <property type="match status" value="1"/>
</dbReference>
<dbReference type="InterPro" id="IPR027417">
    <property type="entry name" value="P-loop_NTPase"/>
</dbReference>
<feature type="region of interest" description="Disordered" evidence="4">
    <location>
        <begin position="71"/>
        <end position="90"/>
    </location>
</feature>
<dbReference type="PROSITE" id="PS50294">
    <property type="entry name" value="WD_REPEATS_REGION"/>
    <property type="match status" value="4"/>
</dbReference>
<comment type="caution">
    <text evidence="6">The sequence shown here is derived from an EMBL/GenBank/DDBJ whole genome shotgun (WGS) entry which is preliminary data.</text>
</comment>
<evidence type="ECO:0000313" key="7">
    <source>
        <dbReference type="Proteomes" id="UP000637628"/>
    </source>
</evidence>
<dbReference type="InterPro" id="IPR019775">
    <property type="entry name" value="WD40_repeat_CS"/>
</dbReference>
<sequence length="1243" mass="130150">MLTKLRLRAGLTIRELASRSGLPTATVGDYVKGRHLPGPAQAGQFRKLLEACAVDDPEELGRWQDALDRVRTSTDGRQTGRGPDGAPYPGLRPFEAEDAALFFGREAFLADVLARLTALRDSAVEMKLLFVVGASGSGKSSLLRAAVQPAVLDGALATGEAGEDGAPAADEESWAVATMVPGKDPVAALDRALADLPEPRLLIVDQFEELYTQAGADEDFVAALAALGPRTLIVAGMRADFFPRAAADARLVPALQGWQMVVPPLTEDELRSAITGPAAAWQVTVDDALVEVVLGEIVPVHRPGNALPLLSHALRAAWAERTRGRLTLHHYRATGGLGGAVQQSAEQAYAELDPAEQELARRLFLRLVTVDDDRVSTKRRITRSELPASGDDIEPVIERFVAQRLITVDEHNLEISHDALLTAWPRLADWIAADHAGLLLHRRLTGAAKVWQEDADEQLLMRGNALADQLEWARDPDHRASMNALELDYLDRSAAARDAGELVDRRRITVLRRLVGALMVLVVVSAGSAGFAFRASSVAATERKAATVARDEALSRQVAIESTRASESDPALAEQLALTAYRISPTVDARSALFDATADGVVNRIVGPSGPTMLRINPDATVVAISNAADGSVDLRRYADGRPGAKLATIPAAAKGKAVFALTFSPDGNILAIGGEAGLVHLVDVRDPAQPETLDDAPGTQDVVESIAFAPDGNRLVAAGKNPALRAWSWTGGAWKETRVLGGAEVTQTVSFSPDGRTLVAGGTDGKVAFWSAANLAVAPVTAAIGNTTVNAIGWSPDGRSLVAGAKDGTAAVIDTAGRKVRATLDTGFTSWVNAAAYSPGGDRIAVGGSNNAIAVFDQKTNARLSTVASAAQVTSIAYAPDGTLLNVAAADGTVRTFPVLPRSVDVGSGALFAVSVDRAGDRFAVASTGPDGQVAIWSLAGATPQRQQSPANPAAFGPSAGSVAISADGTAFATGNRAGDVLLVAAGKSVILKDATALIESVQFSPDGELVAASSDDGFVHVWDVSNPATPRTLPKLDSGGLASTIAFSPDGRYLAAASVDREVHWWDITDPAAAKEFPTLSGFDNYAWSVAFSPDSRTLAAGGADDTIRLWDITNPQLPTPRGEPLTGPTHYVFSLAFSPDSRTLAGSGGDGSVWTWKLIGGQPATSTALHAANPNGKTYAISYTPDGKTLMAVGSLGKVTLWPTDEQQIVQSLCSSGGDPLTTTEWAKYVPGVAYRATCP</sequence>
<dbReference type="Proteomes" id="UP000637628">
    <property type="component" value="Unassembled WGS sequence"/>
</dbReference>
<feature type="repeat" description="WD" evidence="3">
    <location>
        <begin position="697"/>
        <end position="729"/>
    </location>
</feature>
<dbReference type="InterPro" id="IPR015943">
    <property type="entry name" value="WD40/YVTN_repeat-like_dom_sf"/>
</dbReference>
<dbReference type="PANTHER" id="PTHR19879">
    <property type="entry name" value="TRANSCRIPTION INITIATION FACTOR TFIID"/>
    <property type="match status" value="1"/>
</dbReference>
<reference evidence="6 7" key="1">
    <citation type="submission" date="2021-01" db="EMBL/GenBank/DDBJ databases">
        <title>Whole genome shotgun sequence of Actinoplanes durhamensis NBRC 14914.</title>
        <authorList>
            <person name="Komaki H."/>
            <person name="Tamura T."/>
        </authorList>
    </citation>
    <scope>NUCLEOTIDE SEQUENCE [LARGE SCALE GENOMIC DNA]</scope>
    <source>
        <strain evidence="6 7">NBRC 14914</strain>
    </source>
</reference>
<keyword evidence="1 3" id="KW-0853">WD repeat</keyword>
<dbReference type="SUPFAM" id="SSF47413">
    <property type="entry name" value="lambda repressor-like DNA-binding domains"/>
    <property type="match status" value="1"/>
</dbReference>
<dbReference type="SMART" id="SM00530">
    <property type="entry name" value="HTH_XRE"/>
    <property type="match status" value="1"/>
</dbReference>
<feature type="repeat" description="WD" evidence="3">
    <location>
        <begin position="740"/>
        <end position="772"/>
    </location>
</feature>
<dbReference type="RefSeq" id="WP_203733868.1">
    <property type="nucleotide sequence ID" value="NZ_BAAATX010000036.1"/>
</dbReference>
<dbReference type="CDD" id="cd00093">
    <property type="entry name" value="HTH_XRE"/>
    <property type="match status" value="1"/>
</dbReference>
<dbReference type="InterPro" id="IPR036322">
    <property type="entry name" value="WD40_repeat_dom_sf"/>
</dbReference>
<dbReference type="SMART" id="SM00320">
    <property type="entry name" value="WD40"/>
    <property type="match status" value="12"/>
</dbReference>
<name>A0ABQ3Z865_9ACTN</name>
<keyword evidence="7" id="KW-1185">Reference proteome</keyword>